<name>A0AAE0VIA1_9BIVA</name>
<comment type="caution">
    <text evidence="2">The sequence shown here is derived from an EMBL/GenBank/DDBJ whole genome shotgun (WGS) entry which is preliminary data.</text>
</comment>
<proteinExistence type="predicted"/>
<keyword evidence="1" id="KW-0732">Signal</keyword>
<reference evidence="2" key="3">
    <citation type="submission" date="2023-05" db="EMBL/GenBank/DDBJ databases">
        <authorList>
            <person name="Smith C.H."/>
        </authorList>
    </citation>
    <scope>NUCLEOTIDE SEQUENCE</scope>
    <source>
        <strain evidence="2">CHS0354</strain>
        <tissue evidence="2">Mantle</tissue>
    </source>
</reference>
<organism evidence="2 3">
    <name type="scientific">Potamilus streckersoni</name>
    <dbReference type="NCBI Taxonomy" id="2493646"/>
    <lineage>
        <taxon>Eukaryota</taxon>
        <taxon>Metazoa</taxon>
        <taxon>Spiralia</taxon>
        <taxon>Lophotrochozoa</taxon>
        <taxon>Mollusca</taxon>
        <taxon>Bivalvia</taxon>
        <taxon>Autobranchia</taxon>
        <taxon>Heteroconchia</taxon>
        <taxon>Palaeoheterodonta</taxon>
        <taxon>Unionida</taxon>
        <taxon>Unionoidea</taxon>
        <taxon>Unionidae</taxon>
        <taxon>Ambleminae</taxon>
        <taxon>Lampsilini</taxon>
        <taxon>Potamilus</taxon>
    </lineage>
</organism>
<sequence>MANMFILISLNLLITSHSEGFIFSASGTRYAMYVWTTGFDINVPGCDENKFLAWDNHKNPECFTHTWDTKAKRDWLWSTCNRIGRNVNVIFLSDFHHVLKDAYDAGSCSGSGILNVRTAMTEGHEKVNGLKIYALFAVSDLQVSEQRLVKYVVYYNDHCAHSQAEKIDGVAVNNEAYAEIKCAEDSSRLTYLTNLHNIKFEANKQVIGSLPVHYSISWHWGNCESNVARENITWNGKTASAVIHMIDIFDSIDVQVGYIIYPQISDRMKIAGYDYAGSVGKPIFATFYTEKDSPCQITFFPQSCTKGSHTETEMFRIFDQFGIHGISNAKPCIHYFRGIYSSGANSNWPAYRDKKKRAACSIAKPDQSIGIFDPRRIQKDFERIFFLYIRQ</sequence>
<accession>A0AAE0VIA1</accession>
<evidence type="ECO:0000313" key="2">
    <source>
        <dbReference type="EMBL" id="KAK3578909.1"/>
    </source>
</evidence>
<dbReference type="AlphaFoldDB" id="A0AAE0VIA1"/>
<feature type="chain" id="PRO_5042169450" evidence="1">
    <location>
        <begin position="21"/>
        <end position="391"/>
    </location>
</feature>
<reference evidence="2" key="2">
    <citation type="journal article" date="2021" name="Genome Biol. Evol.">
        <title>Developing a high-quality reference genome for a parasitic bivalve with doubly uniparental inheritance (Bivalvia: Unionida).</title>
        <authorList>
            <person name="Smith C.H."/>
        </authorList>
    </citation>
    <scope>NUCLEOTIDE SEQUENCE</scope>
    <source>
        <strain evidence="2">CHS0354</strain>
        <tissue evidence="2">Mantle</tissue>
    </source>
</reference>
<evidence type="ECO:0000256" key="1">
    <source>
        <dbReference type="SAM" id="SignalP"/>
    </source>
</evidence>
<dbReference type="Proteomes" id="UP001195483">
    <property type="component" value="Unassembled WGS sequence"/>
</dbReference>
<keyword evidence="3" id="KW-1185">Reference proteome</keyword>
<protein>
    <submittedName>
        <fullName evidence="2">Uncharacterized protein</fullName>
    </submittedName>
</protein>
<evidence type="ECO:0000313" key="3">
    <source>
        <dbReference type="Proteomes" id="UP001195483"/>
    </source>
</evidence>
<gene>
    <name evidence="2" type="ORF">CHS0354_035530</name>
</gene>
<dbReference type="EMBL" id="JAEAOA010002072">
    <property type="protein sequence ID" value="KAK3578909.1"/>
    <property type="molecule type" value="Genomic_DNA"/>
</dbReference>
<reference evidence="2" key="1">
    <citation type="journal article" date="2021" name="Genome Biol. Evol.">
        <title>A High-Quality Reference Genome for a Parasitic Bivalve with Doubly Uniparental Inheritance (Bivalvia: Unionida).</title>
        <authorList>
            <person name="Smith C.H."/>
        </authorList>
    </citation>
    <scope>NUCLEOTIDE SEQUENCE</scope>
    <source>
        <strain evidence="2">CHS0354</strain>
    </source>
</reference>
<feature type="signal peptide" evidence="1">
    <location>
        <begin position="1"/>
        <end position="20"/>
    </location>
</feature>